<dbReference type="OrthoDB" id="9806203at2"/>
<dbReference type="GO" id="GO:0006207">
    <property type="term" value="P:'de novo' pyrimidine nucleobase biosynthetic process"/>
    <property type="evidence" value="ECO:0007669"/>
    <property type="project" value="InterPro"/>
</dbReference>
<feature type="binding site" evidence="9 11">
    <location>
        <position position="186"/>
    </location>
    <ligand>
        <name>substrate</name>
    </ligand>
</feature>
<evidence type="ECO:0000256" key="1">
    <source>
        <dbReference type="ARBA" id="ARBA00002356"/>
    </source>
</evidence>
<evidence type="ECO:0000256" key="6">
    <source>
        <dbReference type="ARBA" id="ARBA00023239"/>
    </source>
</evidence>
<evidence type="ECO:0000256" key="8">
    <source>
        <dbReference type="ARBA" id="ARBA00061012"/>
    </source>
</evidence>
<reference evidence="14 15" key="1">
    <citation type="journal article" date="2018" name="Genome Biol. Evol.">
        <title>Cladogenesis and Genomic Streamlining in Extracellular Endosymbionts of Tropical Stink Bugs.</title>
        <authorList>
            <person name="Otero-Bravo A."/>
            <person name="Goffredi S."/>
            <person name="Sabree Z.L."/>
        </authorList>
    </citation>
    <scope>NUCLEOTIDE SEQUENCE [LARGE SCALE GENOMIC DNA]</scope>
    <source>
        <strain evidence="14 15">SoEO</strain>
    </source>
</reference>
<evidence type="ECO:0000256" key="4">
    <source>
        <dbReference type="ARBA" id="ARBA00022793"/>
    </source>
</evidence>
<dbReference type="EC" id="4.1.1.23" evidence="9"/>
<gene>
    <name evidence="9" type="primary">pyrF</name>
    <name evidence="14" type="ORF">CRV09_00730</name>
</gene>
<keyword evidence="6 9" id="KW-0456">Lyase</keyword>
<protein>
    <recommendedName>
        <fullName evidence="9">Orotidine 5'-phosphate decarboxylase</fullName>
        <ecNumber evidence="9">4.1.1.23</ecNumber>
    </recommendedName>
    <alternativeName>
        <fullName evidence="9">OMP decarboxylase</fullName>
        <shortName evidence="9">OMPDCase</shortName>
        <shortName evidence="9">OMPdecase</shortName>
    </alternativeName>
</protein>
<dbReference type="InterPro" id="IPR011060">
    <property type="entry name" value="RibuloseP-bd_barrel"/>
</dbReference>
<dbReference type="PROSITE" id="PS00156">
    <property type="entry name" value="OMPDECASE"/>
    <property type="match status" value="1"/>
</dbReference>
<comment type="function">
    <text evidence="1 9">Catalyzes the decarboxylation of orotidine 5'-monophosphate (OMP) to uridine 5'-monophosphate (UMP).</text>
</comment>
<dbReference type="PANTHER" id="PTHR32119">
    <property type="entry name" value="OROTIDINE 5'-PHOSPHATE DECARBOXYLASE"/>
    <property type="match status" value="1"/>
</dbReference>
<evidence type="ECO:0000313" key="15">
    <source>
        <dbReference type="Proteomes" id="UP000295937"/>
    </source>
</evidence>
<evidence type="ECO:0000256" key="10">
    <source>
        <dbReference type="PIRSR" id="PIRSR614732-1"/>
    </source>
</evidence>
<dbReference type="InterPro" id="IPR001754">
    <property type="entry name" value="OMPdeCOase_dom"/>
</dbReference>
<comment type="similarity">
    <text evidence="8 9">Belongs to the OMP decarboxylase family. Type 1 subfamily.</text>
</comment>
<evidence type="ECO:0000256" key="12">
    <source>
        <dbReference type="RuleBase" id="RU000512"/>
    </source>
</evidence>
<feature type="binding site" evidence="9 11">
    <location>
        <position position="215"/>
    </location>
    <ligand>
        <name>substrate</name>
    </ligand>
</feature>
<dbReference type="CDD" id="cd04725">
    <property type="entry name" value="OMP_decarboxylase_like"/>
    <property type="match status" value="1"/>
</dbReference>
<dbReference type="Gene3D" id="3.20.20.70">
    <property type="entry name" value="Aldolase class I"/>
    <property type="match status" value="1"/>
</dbReference>
<dbReference type="NCBIfam" id="TIGR01740">
    <property type="entry name" value="pyrF"/>
    <property type="match status" value="1"/>
</dbReference>
<dbReference type="AlphaFoldDB" id="A0A2P5T2P3"/>
<dbReference type="UniPathway" id="UPA00070">
    <property type="reaction ID" value="UER00120"/>
</dbReference>
<comment type="caution">
    <text evidence="14">The sequence shown here is derived from an EMBL/GenBank/DDBJ whole genome shotgun (WGS) entry which is preliminary data.</text>
</comment>
<comment type="catalytic activity">
    <reaction evidence="7 9 12">
        <text>orotidine 5'-phosphate + H(+) = UMP + CO2</text>
        <dbReference type="Rhea" id="RHEA:11596"/>
        <dbReference type="ChEBI" id="CHEBI:15378"/>
        <dbReference type="ChEBI" id="CHEBI:16526"/>
        <dbReference type="ChEBI" id="CHEBI:57538"/>
        <dbReference type="ChEBI" id="CHEBI:57865"/>
        <dbReference type="EC" id="4.1.1.23"/>
    </reaction>
</comment>
<feature type="binding site" evidence="9">
    <location>
        <begin position="65"/>
        <end position="74"/>
    </location>
    <ligand>
        <name>substrate</name>
    </ligand>
</feature>
<evidence type="ECO:0000256" key="9">
    <source>
        <dbReference type="HAMAP-Rule" id="MF_01200"/>
    </source>
</evidence>
<name>A0A2P5T2P3_9GAMM</name>
<dbReference type="PANTHER" id="PTHR32119:SF2">
    <property type="entry name" value="OROTIDINE 5'-PHOSPHATE DECARBOXYLASE"/>
    <property type="match status" value="1"/>
</dbReference>
<evidence type="ECO:0000256" key="7">
    <source>
        <dbReference type="ARBA" id="ARBA00049157"/>
    </source>
</evidence>
<feature type="domain" description="Orotidine 5'-phosphate decarboxylase" evidence="13">
    <location>
        <begin position="10"/>
        <end position="231"/>
    </location>
</feature>
<feature type="binding site" evidence="9 11">
    <location>
        <position position="195"/>
    </location>
    <ligand>
        <name>substrate</name>
    </ligand>
</feature>
<feature type="binding site" evidence="9 11">
    <location>
        <position position="125"/>
    </location>
    <ligand>
        <name>substrate</name>
    </ligand>
</feature>
<dbReference type="InterPro" id="IPR013785">
    <property type="entry name" value="Aldolase_TIM"/>
</dbReference>
<evidence type="ECO:0000256" key="2">
    <source>
        <dbReference type="ARBA" id="ARBA00004861"/>
    </source>
</evidence>
<feature type="active site" description="For OMPdecase activity" evidence="10">
    <location>
        <position position="70"/>
    </location>
</feature>
<keyword evidence="4 9" id="KW-0210">Decarboxylase</keyword>
<dbReference type="NCBIfam" id="NF001273">
    <property type="entry name" value="PRK00230.1"/>
    <property type="match status" value="1"/>
</dbReference>
<dbReference type="Pfam" id="PF00215">
    <property type="entry name" value="OMPdecase"/>
    <property type="match status" value="1"/>
</dbReference>
<feature type="binding site" evidence="9 11">
    <location>
        <position position="38"/>
    </location>
    <ligand>
        <name>substrate</name>
    </ligand>
</feature>
<dbReference type="EMBL" id="PDKR01000001">
    <property type="protein sequence ID" value="PPI88822.1"/>
    <property type="molecule type" value="Genomic_DNA"/>
</dbReference>
<dbReference type="InterPro" id="IPR047596">
    <property type="entry name" value="OMPdecase_bac"/>
</dbReference>
<dbReference type="GO" id="GO:0004590">
    <property type="term" value="F:orotidine-5'-phosphate decarboxylase activity"/>
    <property type="evidence" value="ECO:0007669"/>
    <property type="project" value="UniProtKB-UniRule"/>
</dbReference>
<dbReference type="Proteomes" id="UP000295937">
    <property type="component" value="Unassembled WGS sequence"/>
</dbReference>
<dbReference type="HAMAP" id="MF_01200_B">
    <property type="entry name" value="OMPdecase_type1_B"/>
    <property type="match status" value="1"/>
</dbReference>
<feature type="binding site" evidence="9 11">
    <location>
        <position position="216"/>
    </location>
    <ligand>
        <name>substrate</name>
    </ligand>
</feature>
<dbReference type="GO" id="GO:0044205">
    <property type="term" value="P:'de novo' UMP biosynthetic process"/>
    <property type="evidence" value="ECO:0007669"/>
    <property type="project" value="UniProtKB-UniRule"/>
</dbReference>
<dbReference type="SMART" id="SM00934">
    <property type="entry name" value="OMPdecase"/>
    <property type="match status" value="1"/>
</dbReference>
<accession>A0A2P5T2P3</accession>
<comment type="subunit">
    <text evidence="3 9">Homodimer.</text>
</comment>
<evidence type="ECO:0000256" key="3">
    <source>
        <dbReference type="ARBA" id="ARBA00011738"/>
    </source>
</evidence>
<dbReference type="SUPFAM" id="SSF51366">
    <property type="entry name" value="Ribulose-phoshate binding barrel"/>
    <property type="match status" value="1"/>
</dbReference>
<dbReference type="FunFam" id="3.20.20.70:FF:000015">
    <property type="entry name" value="Orotidine 5'-phosphate decarboxylase"/>
    <property type="match status" value="1"/>
</dbReference>
<dbReference type="InterPro" id="IPR018089">
    <property type="entry name" value="OMPdecase_AS"/>
</dbReference>
<feature type="active site" description="For OMPdecase activity" evidence="10">
    <location>
        <position position="67"/>
    </location>
</feature>
<evidence type="ECO:0000259" key="13">
    <source>
        <dbReference type="SMART" id="SM00934"/>
    </source>
</evidence>
<dbReference type="InterPro" id="IPR014732">
    <property type="entry name" value="OMPdecase"/>
</dbReference>
<dbReference type="RefSeq" id="WP_136132248.1">
    <property type="nucleotide sequence ID" value="NZ_PDKR01000001.1"/>
</dbReference>
<sequence length="236" mass="26071">MIKSKDLSQMLIVALNFNNLKDTFQLIDQIHPNSCHLKIGQEMFTLFGPSLIKDIQKRNFSIFLDLKFHDIPNTTAYAVAAAADLGVWMINVHASGGTRMMIAAKKALLPLGKEAPFLIAVTILTSMDKNDLENLGIFSSPAEQAERLAIVTQECGLDGVVCSAHEVQRFRQITSEQFILVTPGIRPIGTNANDQRRVMTPQQAKKTGADYIVVGRPITQSKNPINTLKLIIKSLK</sequence>
<comment type="caution">
    <text evidence="9">Lacks conserved residue(s) required for the propagation of feature annotation.</text>
</comment>
<feature type="active site" description="Proton donor" evidence="9">
    <location>
        <position position="67"/>
    </location>
</feature>
<feature type="active site" description="For OMPdecase activity" evidence="10">
    <location>
        <position position="65"/>
    </location>
</feature>
<keyword evidence="5 9" id="KW-0665">Pyrimidine biosynthesis</keyword>
<dbReference type="GO" id="GO:0005829">
    <property type="term" value="C:cytosol"/>
    <property type="evidence" value="ECO:0007669"/>
    <property type="project" value="TreeGrafter"/>
</dbReference>
<proteinExistence type="inferred from homology"/>
<evidence type="ECO:0000256" key="5">
    <source>
        <dbReference type="ARBA" id="ARBA00022975"/>
    </source>
</evidence>
<evidence type="ECO:0000313" key="14">
    <source>
        <dbReference type="EMBL" id="PPI88822.1"/>
    </source>
</evidence>
<comment type="pathway">
    <text evidence="2 9 12">Pyrimidine metabolism; UMP biosynthesis via de novo pathway; UMP from orotate: step 2/2.</text>
</comment>
<evidence type="ECO:0000256" key="11">
    <source>
        <dbReference type="PIRSR" id="PIRSR614732-2"/>
    </source>
</evidence>
<organism evidence="14 15">
    <name type="scientific">Candidatus Pantoea edessiphila</name>
    <dbReference type="NCBI Taxonomy" id="2044610"/>
    <lineage>
        <taxon>Bacteria</taxon>
        <taxon>Pseudomonadati</taxon>
        <taxon>Pseudomonadota</taxon>
        <taxon>Gammaproteobacteria</taxon>
        <taxon>Enterobacterales</taxon>
        <taxon>Erwiniaceae</taxon>
        <taxon>Pantoea</taxon>
    </lineage>
</organism>